<sequence>MFDRISSLWAAGNPSTEAVEARQLVQLVETLTKAPVETIGNDFQSFVRRGYLNNGIVYGCITSRLVLFAQGVFKLENRRDKTTRDLPPRLQILNAPWRGGSTAEMLARIEQDVSLAGNWYLLQAEPDQWQRLRPDWVDIVLDPQGRERIGYLYHRGGRSQDIAGLPLTVDQVIHGSPYPDPLAAFRGTSWIMSVTGEVESDTAMTRHKGQFFNNAATPNMLVTLQKTLSDPQREVWRDMLDAA</sequence>
<proteinExistence type="predicted"/>
<reference evidence="1" key="1">
    <citation type="journal article" date="2015" name="Nature">
        <title>Complex archaea that bridge the gap between prokaryotes and eukaryotes.</title>
        <authorList>
            <person name="Spang A."/>
            <person name="Saw J.H."/>
            <person name="Jorgensen S.L."/>
            <person name="Zaremba-Niedzwiedzka K."/>
            <person name="Martijn J."/>
            <person name="Lind A.E."/>
            <person name="van Eijk R."/>
            <person name="Schleper C."/>
            <person name="Guy L."/>
            <person name="Ettema T.J."/>
        </authorList>
    </citation>
    <scope>NUCLEOTIDE SEQUENCE</scope>
</reference>
<name>A0A0F9HP42_9ZZZZ</name>
<dbReference type="AlphaFoldDB" id="A0A0F9HP42"/>
<protein>
    <recommendedName>
        <fullName evidence="2">Phage portal protein</fullName>
    </recommendedName>
</protein>
<evidence type="ECO:0000313" key="1">
    <source>
        <dbReference type="EMBL" id="KKL76887.1"/>
    </source>
</evidence>
<evidence type="ECO:0008006" key="2">
    <source>
        <dbReference type="Google" id="ProtNLM"/>
    </source>
</evidence>
<dbReference type="Pfam" id="PF04860">
    <property type="entry name" value="Phage_portal"/>
    <property type="match status" value="1"/>
</dbReference>
<gene>
    <name evidence="1" type="ORF">LCGC14_2040390</name>
</gene>
<comment type="caution">
    <text evidence="1">The sequence shown here is derived from an EMBL/GenBank/DDBJ whole genome shotgun (WGS) entry which is preliminary data.</text>
</comment>
<dbReference type="InterPro" id="IPR006944">
    <property type="entry name" value="Phage/GTA_portal"/>
</dbReference>
<feature type="non-terminal residue" evidence="1">
    <location>
        <position position="243"/>
    </location>
</feature>
<accession>A0A0F9HP42</accession>
<dbReference type="EMBL" id="LAZR01023912">
    <property type="protein sequence ID" value="KKL76887.1"/>
    <property type="molecule type" value="Genomic_DNA"/>
</dbReference>
<organism evidence="1">
    <name type="scientific">marine sediment metagenome</name>
    <dbReference type="NCBI Taxonomy" id="412755"/>
    <lineage>
        <taxon>unclassified sequences</taxon>
        <taxon>metagenomes</taxon>
        <taxon>ecological metagenomes</taxon>
    </lineage>
</organism>